<sequence length="214" mass="24811">MFELIAFYTSFLPETKQVRTFATLLETIDDESDRRLCLIIAKNAKLNLSAILSMVIENIRLNKTGYQLLNAKSIPFANFGHFAADNRNVIGERFGNTDFGDSKSKIATLLSNTVTEDDLRKINALDWLLLDGDNPQYLELLWQSNALIRNFLLEQKIDLAWETFNKLPSNIINESYHEWKSSLNFDYGFDIENVIREYLCHSAYFEASETFKKW</sequence>
<comment type="similarity">
    <text evidence="1 8">Belongs to the nucleoporin Nup84/Nup107 family.</text>
</comment>
<evidence type="ECO:0000313" key="10">
    <source>
        <dbReference type="Proteomes" id="UP000194236"/>
    </source>
</evidence>
<comment type="subcellular location">
    <subcellularLocation>
        <location evidence="8">Nucleus</location>
        <location evidence="8">Nuclear pore complex</location>
    </subcellularLocation>
    <subcellularLocation>
        <location evidence="8">Nucleus membrane</location>
    </subcellularLocation>
</comment>
<evidence type="ECO:0000256" key="1">
    <source>
        <dbReference type="ARBA" id="ARBA00009510"/>
    </source>
</evidence>
<dbReference type="Proteomes" id="UP000194236">
    <property type="component" value="Unassembled WGS sequence"/>
</dbReference>
<comment type="function">
    <text evidence="8">Functions as a component of the nuclear pore complex (NPC).</text>
</comment>
<dbReference type="PANTHER" id="PTHR13003:SF2">
    <property type="entry name" value="NUCLEAR PORE COMPLEX PROTEIN NUP107"/>
    <property type="match status" value="1"/>
</dbReference>
<keyword evidence="4" id="KW-0653">Protein transport</keyword>
<dbReference type="PANTHER" id="PTHR13003">
    <property type="entry name" value="NUP107-RELATED"/>
    <property type="match status" value="1"/>
</dbReference>
<dbReference type="InterPro" id="IPR007252">
    <property type="entry name" value="Nup84/Nup107"/>
</dbReference>
<evidence type="ECO:0000256" key="3">
    <source>
        <dbReference type="ARBA" id="ARBA00022816"/>
    </source>
</evidence>
<evidence type="ECO:0000256" key="8">
    <source>
        <dbReference type="RuleBase" id="RU365072"/>
    </source>
</evidence>
<dbReference type="OrthoDB" id="3098at2759"/>
<comment type="caution">
    <text evidence="9">The sequence shown here is derived from an EMBL/GenBank/DDBJ whole genome shotgun (WGS) entry which is preliminary data.</text>
</comment>
<evidence type="ECO:0000256" key="7">
    <source>
        <dbReference type="ARBA" id="ARBA00023242"/>
    </source>
</evidence>
<keyword evidence="10" id="KW-1185">Reference proteome</keyword>
<evidence type="ECO:0000256" key="6">
    <source>
        <dbReference type="ARBA" id="ARBA00023132"/>
    </source>
</evidence>
<evidence type="ECO:0000256" key="5">
    <source>
        <dbReference type="ARBA" id="ARBA00023010"/>
    </source>
</evidence>
<dbReference type="Pfam" id="PF04121">
    <property type="entry name" value="Nup84_Nup100"/>
    <property type="match status" value="1"/>
</dbReference>
<keyword evidence="8" id="KW-0472">Membrane</keyword>
<accession>A0A1Y3AVC0</accession>
<keyword evidence="6 8" id="KW-0906">Nuclear pore complex</keyword>
<protein>
    <recommendedName>
        <fullName evidence="8">Nuclear pore complex protein</fullName>
    </recommendedName>
</protein>
<reference evidence="9 10" key="1">
    <citation type="submission" date="2017-03" db="EMBL/GenBank/DDBJ databases">
        <title>Genome Survey of Euroglyphus maynei.</title>
        <authorList>
            <person name="Arlian L.G."/>
            <person name="Morgan M.S."/>
            <person name="Rider S.D."/>
        </authorList>
    </citation>
    <scope>NUCLEOTIDE SEQUENCE [LARGE SCALE GENOMIC DNA]</scope>
    <source>
        <strain evidence="9">Arlian Lab</strain>
        <tissue evidence="9">Whole body</tissue>
    </source>
</reference>
<keyword evidence="7 8" id="KW-0539">Nucleus</keyword>
<dbReference type="GO" id="GO:0006606">
    <property type="term" value="P:protein import into nucleus"/>
    <property type="evidence" value="ECO:0007669"/>
    <property type="project" value="TreeGrafter"/>
</dbReference>
<evidence type="ECO:0000313" key="9">
    <source>
        <dbReference type="EMBL" id="OTF71748.1"/>
    </source>
</evidence>
<gene>
    <name evidence="9" type="ORF">BLA29_009690</name>
</gene>
<organism evidence="9 10">
    <name type="scientific">Euroglyphus maynei</name>
    <name type="common">Mayne's house dust mite</name>
    <dbReference type="NCBI Taxonomy" id="6958"/>
    <lineage>
        <taxon>Eukaryota</taxon>
        <taxon>Metazoa</taxon>
        <taxon>Ecdysozoa</taxon>
        <taxon>Arthropoda</taxon>
        <taxon>Chelicerata</taxon>
        <taxon>Arachnida</taxon>
        <taxon>Acari</taxon>
        <taxon>Acariformes</taxon>
        <taxon>Sarcoptiformes</taxon>
        <taxon>Astigmata</taxon>
        <taxon>Psoroptidia</taxon>
        <taxon>Analgoidea</taxon>
        <taxon>Pyroglyphidae</taxon>
        <taxon>Pyroglyphinae</taxon>
        <taxon>Euroglyphus</taxon>
    </lineage>
</organism>
<name>A0A1Y3AVC0_EURMA</name>
<dbReference type="Gene3D" id="1.20.190.50">
    <property type="match status" value="1"/>
</dbReference>
<keyword evidence="2 8" id="KW-0813">Transport</keyword>
<evidence type="ECO:0000256" key="4">
    <source>
        <dbReference type="ARBA" id="ARBA00022927"/>
    </source>
</evidence>
<dbReference type="GO" id="GO:0031080">
    <property type="term" value="C:nuclear pore outer ring"/>
    <property type="evidence" value="ECO:0007669"/>
    <property type="project" value="TreeGrafter"/>
</dbReference>
<evidence type="ECO:0000256" key="2">
    <source>
        <dbReference type="ARBA" id="ARBA00022448"/>
    </source>
</evidence>
<keyword evidence="5 8" id="KW-0811">Translocation</keyword>
<dbReference type="EMBL" id="MUJZ01059449">
    <property type="protein sequence ID" value="OTF71748.1"/>
    <property type="molecule type" value="Genomic_DNA"/>
</dbReference>
<proteinExistence type="inferred from homology"/>
<comment type="subunit">
    <text evidence="8">Part of the nuclear pore complex (NPC).</text>
</comment>
<dbReference type="GO" id="GO:0017056">
    <property type="term" value="F:structural constituent of nuclear pore"/>
    <property type="evidence" value="ECO:0007669"/>
    <property type="project" value="UniProtKB-UniRule"/>
</dbReference>
<dbReference type="GO" id="GO:0031965">
    <property type="term" value="C:nuclear membrane"/>
    <property type="evidence" value="ECO:0007669"/>
    <property type="project" value="UniProtKB-SubCell"/>
</dbReference>
<dbReference type="GO" id="GO:0000973">
    <property type="term" value="P:post-transcriptional tethering of RNA polymerase II gene DNA at nuclear periphery"/>
    <property type="evidence" value="ECO:0007669"/>
    <property type="project" value="TreeGrafter"/>
</dbReference>
<dbReference type="GO" id="GO:0006406">
    <property type="term" value="P:mRNA export from nucleus"/>
    <property type="evidence" value="ECO:0007669"/>
    <property type="project" value="TreeGrafter"/>
</dbReference>
<keyword evidence="3" id="KW-0509">mRNA transport</keyword>
<dbReference type="AlphaFoldDB" id="A0A1Y3AVC0"/>